<feature type="compositionally biased region" description="Polar residues" evidence="2">
    <location>
        <begin position="277"/>
        <end position="300"/>
    </location>
</feature>
<feature type="compositionally biased region" description="Low complexity" evidence="2">
    <location>
        <begin position="211"/>
        <end position="225"/>
    </location>
</feature>
<proteinExistence type="predicted"/>
<feature type="coiled-coil region" evidence="1">
    <location>
        <begin position="349"/>
        <end position="418"/>
    </location>
</feature>
<feature type="compositionally biased region" description="Polar residues" evidence="2">
    <location>
        <begin position="226"/>
        <end position="237"/>
    </location>
</feature>
<dbReference type="OrthoDB" id="2014962at2759"/>
<dbReference type="GO" id="GO:0000911">
    <property type="term" value="P:cytokinesis by cell plate formation"/>
    <property type="evidence" value="ECO:0007669"/>
    <property type="project" value="InterPro"/>
</dbReference>
<dbReference type="InterPro" id="IPR040321">
    <property type="entry name" value="SCD2-like"/>
</dbReference>
<feature type="compositionally biased region" description="Low complexity" evidence="2">
    <location>
        <begin position="18"/>
        <end position="30"/>
    </location>
</feature>
<dbReference type="PANTHER" id="PTHR31762:SF10">
    <property type="entry name" value="FAS-BINDING FACTOR-LIKE PROTEIN"/>
    <property type="match status" value="1"/>
</dbReference>
<keyword evidence="4" id="KW-1185">Reference proteome</keyword>
<name>A0A8X7ZZG9_POPTO</name>
<dbReference type="AlphaFoldDB" id="A0A8X7ZZG9"/>
<keyword evidence="1" id="KW-0175">Coiled coil</keyword>
<comment type="caution">
    <text evidence="3">The sequence shown here is derived from an EMBL/GenBank/DDBJ whole genome shotgun (WGS) entry which is preliminary data.</text>
</comment>
<evidence type="ECO:0000313" key="3">
    <source>
        <dbReference type="EMBL" id="KAG6775158.1"/>
    </source>
</evidence>
<evidence type="ECO:0008006" key="5">
    <source>
        <dbReference type="Google" id="ProtNLM"/>
    </source>
</evidence>
<dbReference type="Proteomes" id="UP000886885">
    <property type="component" value="Chromosome 5A"/>
</dbReference>
<feature type="region of interest" description="Disordered" evidence="2">
    <location>
        <begin position="14"/>
        <end position="111"/>
    </location>
</feature>
<evidence type="ECO:0000313" key="4">
    <source>
        <dbReference type="Proteomes" id="UP000886885"/>
    </source>
</evidence>
<feature type="compositionally biased region" description="Acidic residues" evidence="2">
    <location>
        <begin position="68"/>
        <end position="79"/>
    </location>
</feature>
<organism evidence="3 4">
    <name type="scientific">Populus tomentosa</name>
    <name type="common">Chinese white poplar</name>
    <dbReference type="NCBI Taxonomy" id="118781"/>
    <lineage>
        <taxon>Eukaryota</taxon>
        <taxon>Viridiplantae</taxon>
        <taxon>Streptophyta</taxon>
        <taxon>Embryophyta</taxon>
        <taxon>Tracheophyta</taxon>
        <taxon>Spermatophyta</taxon>
        <taxon>Magnoliopsida</taxon>
        <taxon>eudicotyledons</taxon>
        <taxon>Gunneridae</taxon>
        <taxon>Pentapetalae</taxon>
        <taxon>rosids</taxon>
        <taxon>fabids</taxon>
        <taxon>Malpighiales</taxon>
        <taxon>Salicaceae</taxon>
        <taxon>Saliceae</taxon>
        <taxon>Populus</taxon>
    </lineage>
</organism>
<dbReference type="EMBL" id="JAAWWB010000009">
    <property type="protein sequence ID" value="KAG6775158.1"/>
    <property type="molecule type" value="Genomic_DNA"/>
</dbReference>
<feature type="coiled-coil region" evidence="1">
    <location>
        <begin position="447"/>
        <end position="481"/>
    </location>
</feature>
<feature type="region of interest" description="Disordered" evidence="2">
    <location>
        <begin position="156"/>
        <end position="300"/>
    </location>
</feature>
<reference evidence="3" key="1">
    <citation type="journal article" date="2020" name="bioRxiv">
        <title>Hybrid origin of Populus tomentosa Carr. identified through genome sequencing and phylogenomic analysis.</title>
        <authorList>
            <person name="An X."/>
            <person name="Gao K."/>
            <person name="Chen Z."/>
            <person name="Li J."/>
            <person name="Yang X."/>
            <person name="Yang X."/>
            <person name="Zhou J."/>
            <person name="Guo T."/>
            <person name="Zhao T."/>
            <person name="Huang S."/>
            <person name="Miao D."/>
            <person name="Khan W.U."/>
            <person name="Rao P."/>
            <person name="Ye M."/>
            <person name="Lei B."/>
            <person name="Liao W."/>
            <person name="Wang J."/>
            <person name="Ji L."/>
            <person name="Li Y."/>
            <person name="Guo B."/>
            <person name="Mustafa N.S."/>
            <person name="Li S."/>
            <person name="Yun Q."/>
            <person name="Keller S.R."/>
            <person name="Mao J."/>
            <person name="Zhang R."/>
            <person name="Strauss S.H."/>
        </authorList>
    </citation>
    <scope>NUCLEOTIDE SEQUENCE</scope>
    <source>
        <strain evidence="3">GM15</strain>
        <tissue evidence="3">Leaf</tissue>
    </source>
</reference>
<accession>A0A8X7ZZG9</accession>
<gene>
    <name evidence="3" type="ORF">POTOM_018589</name>
</gene>
<evidence type="ECO:0000256" key="1">
    <source>
        <dbReference type="SAM" id="Coils"/>
    </source>
</evidence>
<dbReference type="PANTHER" id="PTHR31762">
    <property type="entry name" value="FAS-BINDING FACTOR-LIKE PROTEIN"/>
    <property type="match status" value="1"/>
</dbReference>
<sequence>MDRRMKPVYLRQISIEGTPRTPSSPSMSPLRMHHARSGSAGVGNNMKKAQTKAAAQRLAQVMSHQTADDDDDDEDDDLSYDYQASGIGSIGLAGGRRMQPRSPMTKPAAQVRVPAKTYRPVDEDLQTKPAAQVRVPAKTYRSVDEVLQTKPAAQVRVPGKTYQPVDEDSDNDELIHDYGSRASGLTIGRAGGKSMRSQSPAVVRTGRPGQSSSTQSATSSRSPLSVNTVEKPSSAQVSLAAPPSQPTNSVEQPVSARSRMVGRPSFNSMDQPLSLRSGRSSTNSVEQPPSARSTSATSLGIKTVPIPSSVTISLRPVSPMASSDHPKDRRLSLDWGSMNLRDSGIQHSTSALQDEIDMLQEENESLLDKVGQHLSTFACVFAVGTPHTVNLRLAAEKYEEAEARARQLERQVATLGEERKQLCYKGSMSTILLQAALKVAEQTSKPEEALRLEAEVAKDEAASAIEQLLEVQSEAKSLQNMTQRMILTQEEMEEVVLKRCWLARYWILCVKHGILAEIAGARYEYWSSFAPLPVEVVLSAGQRAKDENSSVNDDAEERERVLKEGNELSGDGNIESMLLVEKGLRELASLKVGEAVALAMAQQRRTTFMKSDEIKLAGDGNLEAFELSQEESEDVRFKQAWLTYFWRRAKNHGLEPDIAEERLQFWINHSSRSSSSHDAVDVERGLMELRKLGVENQLWQASRRGLEVDSNSKANLESDF</sequence>
<protein>
    <recommendedName>
        <fullName evidence="5">Coiled-coil domain-containing protein SCD2</fullName>
    </recommendedName>
</protein>
<evidence type="ECO:0000256" key="2">
    <source>
        <dbReference type="SAM" id="MobiDB-lite"/>
    </source>
</evidence>